<dbReference type="RefSeq" id="WP_126780434.1">
    <property type="nucleotide sequence ID" value="NZ_CAUQJP010000026.1"/>
</dbReference>
<keyword evidence="7" id="KW-1185">Reference proteome</keyword>
<dbReference type="Gene3D" id="3.40.50.300">
    <property type="entry name" value="P-loop containing nucleotide triphosphate hydrolases"/>
    <property type="match status" value="1"/>
</dbReference>
<proteinExistence type="predicted"/>
<evidence type="ECO:0000256" key="3">
    <source>
        <dbReference type="ARBA" id="ARBA00022840"/>
    </source>
</evidence>
<dbReference type="AlphaFoldDB" id="A0A429ZM12"/>
<dbReference type="GO" id="GO:0140359">
    <property type="term" value="F:ABC-type transporter activity"/>
    <property type="evidence" value="ECO:0007669"/>
    <property type="project" value="UniProtKB-ARBA"/>
</dbReference>
<dbReference type="InterPro" id="IPR003439">
    <property type="entry name" value="ABC_transporter-like_ATP-bd"/>
</dbReference>
<dbReference type="InterPro" id="IPR012340">
    <property type="entry name" value="NA-bd_OB-fold"/>
</dbReference>
<sequence length="357" mass="40413">MNNNYIVLKEVNKSYNTSEKVLTNLDFSLKEGEFVALVGPSGSGKTTILDVICGFEGADSGEIWIDQQKVNQLSPKERDVAMVFQNYALLPHLTTYDNLSFGLKIRKESKAKIREQVTTVAELLGLTDSLSKYPRELSGGQKQRVALGRAIVRRPKLFLMDEPLSNLDSSLRQQTSQEIIKLHRELQTTILYVTHAQDEAMTMADRIIVLNQGEIHQIGTPQEVYEQPADTFVARFIGKPAMNIFRGQTEGGQVFVADRQWGQLPRARQLKPGAFLFGVRCENINFTRSSQGLPFDLVDFDYLGQETLYYLKNDSGLKLTVRKQGPPLYPLDERLKLEIDFTNCVIFDVKTEKRIGE</sequence>
<dbReference type="Gene3D" id="2.40.50.100">
    <property type="match status" value="1"/>
</dbReference>
<dbReference type="InterPro" id="IPR027417">
    <property type="entry name" value="P-loop_NTPase"/>
</dbReference>
<gene>
    <name evidence="6" type="ORF">CBF35_09395</name>
</gene>
<dbReference type="PROSITE" id="PS00211">
    <property type="entry name" value="ABC_TRANSPORTER_1"/>
    <property type="match status" value="1"/>
</dbReference>
<protein>
    <recommendedName>
        <fullName evidence="5">ABC transporter domain-containing protein</fullName>
    </recommendedName>
</protein>
<dbReference type="PANTHER" id="PTHR43875">
    <property type="entry name" value="MALTODEXTRIN IMPORT ATP-BINDING PROTEIN MSMX"/>
    <property type="match status" value="1"/>
</dbReference>
<comment type="caution">
    <text evidence="6">The sequence shown here is derived from an EMBL/GenBank/DDBJ whole genome shotgun (WGS) entry which is preliminary data.</text>
</comment>
<dbReference type="OrthoDB" id="9804199at2"/>
<dbReference type="GO" id="GO:0055052">
    <property type="term" value="C:ATP-binding cassette (ABC) transporter complex, substrate-binding subunit-containing"/>
    <property type="evidence" value="ECO:0007669"/>
    <property type="project" value="TreeGrafter"/>
</dbReference>
<evidence type="ECO:0000313" key="6">
    <source>
        <dbReference type="EMBL" id="RST94747.1"/>
    </source>
</evidence>
<dbReference type="EMBL" id="NGJU01000013">
    <property type="protein sequence ID" value="RST94747.1"/>
    <property type="molecule type" value="Genomic_DNA"/>
</dbReference>
<dbReference type="FunFam" id="3.40.50.300:FF:000042">
    <property type="entry name" value="Maltose/maltodextrin ABC transporter, ATP-binding protein"/>
    <property type="match status" value="1"/>
</dbReference>
<dbReference type="GO" id="GO:0005524">
    <property type="term" value="F:ATP binding"/>
    <property type="evidence" value="ECO:0007669"/>
    <property type="project" value="UniProtKB-KW"/>
</dbReference>
<accession>A0A429ZM12</accession>
<evidence type="ECO:0000313" key="7">
    <source>
        <dbReference type="Proteomes" id="UP000287239"/>
    </source>
</evidence>
<dbReference type="InterPro" id="IPR017871">
    <property type="entry name" value="ABC_transporter-like_CS"/>
</dbReference>
<dbReference type="Gene3D" id="2.40.50.140">
    <property type="entry name" value="Nucleic acid-binding proteins"/>
    <property type="match status" value="1"/>
</dbReference>
<dbReference type="InterPro" id="IPR013611">
    <property type="entry name" value="Transp-assoc_OB_typ2"/>
</dbReference>
<keyword evidence="2" id="KW-0547">Nucleotide-binding</keyword>
<dbReference type="InterPro" id="IPR047641">
    <property type="entry name" value="ABC_transpr_MalK/UgpC-like"/>
</dbReference>
<organism evidence="6 7">
    <name type="scientific">Vagococcus salmoninarum</name>
    <dbReference type="NCBI Taxonomy" id="2739"/>
    <lineage>
        <taxon>Bacteria</taxon>
        <taxon>Bacillati</taxon>
        <taxon>Bacillota</taxon>
        <taxon>Bacilli</taxon>
        <taxon>Lactobacillales</taxon>
        <taxon>Enterococcaceae</taxon>
        <taxon>Vagococcus</taxon>
    </lineage>
</organism>
<evidence type="ECO:0000256" key="1">
    <source>
        <dbReference type="ARBA" id="ARBA00022448"/>
    </source>
</evidence>
<dbReference type="SUPFAM" id="SSF52540">
    <property type="entry name" value="P-loop containing nucleoside triphosphate hydrolases"/>
    <property type="match status" value="1"/>
</dbReference>
<dbReference type="InterPro" id="IPR003593">
    <property type="entry name" value="AAA+_ATPase"/>
</dbReference>
<dbReference type="SUPFAM" id="SSF50331">
    <property type="entry name" value="MOP-like"/>
    <property type="match status" value="1"/>
</dbReference>
<dbReference type="SMART" id="SM00382">
    <property type="entry name" value="AAA"/>
    <property type="match status" value="1"/>
</dbReference>
<keyword evidence="1" id="KW-0813">Transport</keyword>
<evidence type="ECO:0000259" key="5">
    <source>
        <dbReference type="PROSITE" id="PS50893"/>
    </source>
</evidence>
<dbReference type="Pfam" id="PF08402">
    <property type="entry name" value="TOBE_2"/>
    <property type="match status" value="1"/>
</dbReference>
<dbReference type="PANTHER" id="PTHR43875:SF1">
    <property type="entry name" value="OSMOPROTECTIVE COMPOUNDS UPTAKE ATP-BINDING PROTEIN GGTA"/>
    <property type="match status" value="1"/>
</dbReference>
<dbReference type="Proteomes" id="UP000287239">
    <property type="component" value="Unassembled WGS sequence"/>
</dbReference>
<dbReference type="PROSITE" id="PS50893">
    <property type="entry name" value="ABC_TRANSPORTER_2"/>
    <property type="match status" value="1"/>
</dbReference>
<evidence type="ECO:0000256" key="4">
    <source>
        <dbReference type="ARBA" id="ARBA00022967"/>
    </source>
</evidence>
<dbReference type="InterPro" id="IPR008995">
    <property type="entry name" value="Mo/tungstate-bd_C_term_dom"/>
</dbReference>
<reference evidence="6 7" key="1">
    <citation type="submission" date="2017-05" db="EMBL/GenBank/DDBJ databases">
        <title>Vagococcus spp. assemblies.</title>
        <authorList>
            <person name="Gulvik C.A."/>
        </authorList>
    </citation>
    <scope>NUCLEOTIDE SEQUENCE [LARGE SCALE GENOMIC DNA]</scope>
    <source>
        <strain evidence="6 7">NCFB 2777</strain>
    </source>
</reference>
<keyword evidence="4" id="KW-1278">Translocase</keyword>
<dbReference type="GeneID" id="98568585"/>
<dbReference type="Pfam" id="PF00005">
    <property type="entry name" value="ABC_tran"/>
    <property type="match status" value="1"/>
</dbReference>
<keyword evidence="3" id="KW-0067">ATP-binding</keyword>
<feature type="domain" description="ABC transporter" evidence="5">
    <location>
        <begin position="6"/>
        <end position="237"/>
    </location>
</feature>
<evidence type="ECO:0000256" key="2">
    <source>
        <dbReference type="ARBA" id="ARBA00022741"/>
    </source>
</evidence>
<dbReference type="GO" id="GO:0016887">
    <property type="term" value="F:ATP hydrolysis activity"/>
    <property type="evidence" value="ECO:0007669"/>
    <property type="project" value="InterPro"/>
</dbReference>
<name>A0A429ZM12_9ENTE</name>